<keyword evidence="2" id="KW-1185">Reference proteome</keyword>
<gene>
    <name evidence="1" type="ORF">K3T81_12635</name>
</gene>
<reference evidence="1 2" key="1">
    <citation type="journal article" date="2022" name="Evol. Bioinform. Online">
        <title>Draft Genome Sequence of Oceanobacillus jordanicus Strain GSFE11, a Halotolerant Plant Growth-Promoting Bacterial Endophyte Isolated From the Jordan Valley.</title>
        <authorList>
            <person name="Alhindi T."/>
            <person name="Albdaiwi R."/>
        </authorList>
    </citation>
    <scope>NUCLEOTIDE SEQUENCE [LARGE SCALE GENOMIC DNA]</scope>
    <source>
        <strain evidence="1 2">GSFE11</strain>
    </source>
</reference>
<dbReference type="RefSeq" id="WP_238020419.1">
    <property type="nucleotide sequence ID" value="NZ_JAIFZM010000010.1"/>
</dbReference>
<dbReference type="AlphaFoldDB" id="A0AAW5B8X2"/>
<proteinExistence type="predicted"/>
<evidence type="ECO:0000313" key="2">
    <source>
        <dbReference type="Proteomes" id="UP001199631"/>
    </source>
</evidence>
<dbReference type="Proteomes" id="UP001199631">
    <property type="component" value="Unassembled WGS sequence"/>
</dbReference>
<protein>
    <submittedName>
        <fullName evidence="1">Uncharacterized protein</fullName>
    </submittedName>
</protein>
<comment type="caution">
    <text evidence="1">The sequence shown here is derived from an EMBL/GenBank/DDBJ whole genome shotgun (WGS) entry which is preliminary data.</text>
</comment>
<sequence>MERQQKNSNIKKAGQLSELSRMKIRTYPAFFAVFDIKTPFSEGKCEDSSGNSTSPKAPEEAIFAYEETEAVPTESAVFSVAVYKQ</sequence>
<evidence type="ECO:0000313" key="1">
    <source>
        <dbReference type="EMBL" id="MCG3420003.1"/>
    </source>
</evidence>
<dbReference type="EMBL" id="JAIFZM010000010">
    <property type="protein sequence ID" value="MCG3420003.1"/>
    <property type="molecule type" value="Genomic_DNA"/>
</dbReference>
<name>A0AAW5B8X2_9BACI</name>
<accession>A0AAW5B8X2</accession>
<organism evidence="1 2">
    <name type="scientific">Oceanobacillus jordanicus</name>
    <dbReference type="NCBI Taxonomy" id="2867266"/>
    <lineage>
        <taxon>Bacteria</taxon>
        <taxon>Bacillati</taxon>
        <taxon>Bacillota</taxon>
        <taxon>Bacilli</taxon>
        <taxon>Bacillales</taxon>
        <taxon>Bacillaceae</taxon>
        <taxon>Oceanobacillus</taxon>
    </lineage>
</organism>